<evidence type="ECO:0000256" key="5">
    <source>
        <dbReference type="ARBA" id="ARBA00022989"/>
    </source>
</evidence>
<evidence type="ECO:0000256" key="4">
    <source>
        <dbReference type="ARBA" id="ARBA00022692"/>
    </source>
</evidence>
<evidence type="ECO:0000256" key="1">
    <source>
        <dbReference type="ARBA" id="ARBA00004370"/>
    </source>
</evidence>
<dbReference type="GO" id="GO:0016020">
    <property type="term" value="C:membrane"/>
    <property type="evidence" value="ECO:0007669"/>
    <property type="project" value="UniProtKB-SubCell"/>
</dbReference>
<evidence type="ECO:0000256" key="2">
    <source>
        <dbReference type="ARBA" id="ARBA00022676"/>
    </source>
</evidence>
<keyword evidence="6 8" id="KW-0472">Membrane</keyword>
<name>A0A166TXE1_9PEZI</name>
<accession>A0A166TXE1</accession>
<keyword evidence="5 8" id="KW-1133">Transmembrane helix</keyword>
<evidence type="ECO:0000256" key="7">
    <source>
        <dbReference type="ARBA" id="ARBA00023180"/>
    </source>
</evidence>
<dbReference type="PANTHER" id="PTHR47844:SF1">
    <property type="entry name" value="EXOSTOSIN-LIKE 2"/>
    <property type="match status" value="1"/>
</dbReference>
<evidence type="ECO:0000256" key="8">
    <source>
        <dbReference type="SAM" id="Phobius"/>
    </source>
</evidence>
<dbReference type="InterPro" id="IPR029044">
    <property type="entry name" value="Nucleotide-diphossugar_trans"/>
</dbReference>
<dbReference type="SUPFAM" id="SSF53448">
    <property type="entry name" value="Nucleotide-diphospho-sugar transferases"/>
    <property type="match status" value="1"/>
</dbReference>
<feature type="transmembrane region" description="Helical" evidence="8">
    <location>
        <begin position="303"/>
        <end position="322"/>
    </location>
</feature>
<dbReference type="GO" id="GO:0016757">
    <property type="term" value="F:glycosyltransferase activity"/>
    <property type="evidence" value="ECO:0007669"/>
    <property type="project" value="UniProtKB-KW"/>
</dbReference>
<evidence type="ECO:0000313" key="9">
    <source>
        <dbReference type="EMBL" id="KZL72631.1"/>
    </source>
</evidence>
<keyword evidence="2" id="KW-0328">Glycosyltransferase</keyword>
<comment type="subcellular location">
    <subcellularLocation>
        <location evidence="1">Membrane</location>
    </subcellularLocation>
</comment>
<dbReference type="PANTHER" id="PTHR47844">
    <property type="entry name" value="SYNTHASE CPS1, PUTATIVE (AFU_ORTHOLOGUE AFUA_7G02500)-RELATED"/>
    <property type="match status" value="1"/>
</dbReference>
<keyword evidence="3 9" id="KW-0808">Transferase</keyword>
<proteinExistence type="predicted"/>
<dbReference type="AlphaFoldDB" id="A0A166TXE1"/>
<keyword evidence="4 8" id="KW-0812">Transmembrane</keyword>
<gene>
    <name evidence="9" type="ORF">CT0861_07418</name>
</gene>
<evidence type="ECO:0000313" key="10">
    <source>
        <dbReference type="Proteomes" id="UP000076552"/>
    </source>
</evidence>
<dbReference type="STRING" id="708197.A0A166TXE1"/>
<dbReference type="Proteomes" id="UP000076552">
    <property type="component" value="Unassembled WGS sequence"/>
</dbReference>
<comment type="caution">
    <text evidence="9">The sequence shown here is derived from an EMBL/GenBank/DDBJ whole genome shotgun (WGS) entry which is preliminary data.</text>
</comment>
<protein>
    <submittedName>
        <fullName evidence="9">Polysaccharide synthase (Glycosyltransferase family 2)</fullName>
    </submittedName>
</protein>
<evidence type="ECO:0000256" key="3">
    <source>
        <dbReference type="ARBA" id="ARBA00022679"/>
    </source>
</evidence>
<evidence type="ECO:0000256" key="6">
    <source>
        <dbReference type="ARBA" id="ARBA00023136"/>
    </source>
</evidence>
<dbReference type="EMBL" id="LFIV01000055">
    <property type="protein sequence ID" value="KZL72631.1"/>
    <property type="molecule type" value="Genomic_DNA"/>
</dbReference>
<dbReference type="Pfam" id="PF13641">
    <property type="entry name" value="Glyco_tranf_2_3"/>
    <property type="match status" value="1"/>
</dbReference>
<dbReference type="InterPro" id="IPR052427">
    <property type="entry name" value="Glycosyltrans_GT2/GT47"/>
</dbReference>
<sequence>MADALLGAFWAWYTYDEALTKSLAKKSKPIPLPDNPSYQSTDVSIIVATIDTPDSFTDCLRLWLANHPKEIIIVTIDRDLQRVHNLVKPVIIEGDDRISVTTAEYASKRYQMVVGIKEAKGRILALVDDDAFWGTLKVLPYLLAPLEDPKNNVQAIRSAADGGCFCMVGRTMIVRAEIAMDPRFIHAITTDTWCGKLLNTGDDVFLTRWLQNEGWDIAVQNAPEAEIKTIVFDDCNFLRQLIRWQRSAIQSFLTTIFYQPGIGKIAKKHPYMARKLIERLLRPILAWVHIFAFIQGFRNNSTFAYFAAFWYIWGWINAYGSFIRRFPYVARHIWACFLLDNIHPVLDIYAWLTITTEAWGTRNENA</sequence>
<reference evidence="9 10" key="1">
    <citation type="submission" date="2015-06" db="EMBL/GenBank/DDBJ databases">
        <title>Survival trade-offs in plant roots during colonization by closely related pathogenic and mutualistic fungi.</title>
        <authorList>
            <person name="Hacquard S."/>
            <person name="Kracher B."/>
            <person name="Hiruma K."/>
            <person name="Weinman A."/>
            <person name="Muench P."/>
            <person name="Garrido Oter R."/>
            <person name="Ver Loren van Themaat E."/>
            <person name="Dallerey J.-F."/>
            <person name="Damm U."/>
            <person name="Henrissat B."/>
            <person name="Lespinet O."/>
            <person name="Thon M."/>
            <person name="Kemen E."/>
            <person name="McHardy A.C."/>
            <person name="Schulze-Lefert P."/>
            <person name="O'Connell R.J."/>
        </authorList>
    </citation>
    <scope>NUCLEOTIDE SEQUENCE [LARGE SCALE GENOMIC DNA]</scope>
    <source>
        <strain evidence="9 10">0861</strain>
    </source>
</reference>
<organism evidence="9 10">
    <name type="scientific">Colletotrichum tofieldiae</name>
    <dbReference type="NCBI Taxonomy" id="708197"/>
    <lineage>
        <taxon>Eukaryota</taxon>
        <taxon>Fungi</taxon>
        <taxon>Dikarya</taxon>
        <taxon>Ascomycota</taxon>
        <taxon>Pezizomycotina</taxon>
        <taxon>Sordariomycetes</taxon>
        <taxon>Hypocreomycetidae</taxon>
        <taxon>Glomerellales</taxon>
        <taxon>Glomerellaceae</taxon>
        <taxon>Colletotrichum</taxon>
        <taxon>Colletotrichum spaethianum species complex</taxon>
    </lineage>
</organism>
<keyword evidence="7" id="KW-0325">Glycoprotein</keyword>
<keyword evidence="10" id="KW-1185">Reference proteome</keyword>
<dbReference type="Gene3D" id="3.90.550.10">
    <property type="entry name" value="Spore Coat Polysaccharide Biosynthesis Protein SpsA, Chain A"/>
    <property type="match status" value="1"/>
</dbReference>